<name>A0A426ZY23_ENSVE</name>
<evidence type="ECO:0000313" key="2">
    <source>
        <dbReference type="EMBL" id="RRT68874.1"/>
    </source>
</evidence>
<sequence length="120" mass="13731">MADPTTPLLEPSKEAFFHENCPGCKQDRRNQLRLGIPFREFFFIWIVALCSGTTQPPFGTHLLSFSCVLRSVFGLIVDTSWAMGLIFGPAIGGFLAQVIYFYEILNINKNRRRWPYCPLL</sequence>
<keyword evidence="1" id="KW-1133">Transmembrane helix</keyword>
<proteinExistence type="predicted"/>
<gene>
    <name evidence="2" type="ORF">B296_00007812</name>
</gene>
<dbReference type="EMBL" id="AMZH03004549">
    <property type="protein sequence ID" value="RRT68874.1"/>
    <property type="molecule type" value="Genomic_DNA"/>
</dbReference>
<dbReference type="AlphaFoldDB" id="A0A426ZY23"/>
<feature type="transmembrane region" description="Helical" evidence="1">
    <location>
        <begin position="79"/>
        <end position="102"/>
    </location>
</feature>
<comment type="caution">
    <text evidence="2">The sequence shown here is derived from an EMBL/GenBank/DDBJ whole genome shotgun (WGS) entry which is preliminary data.</text>
</comment>
<reference evidence="2 3" key="1">
    <citation type="journal article" date="2014" name="Agronomy (Basel)">
        <title>A Draft Genome Sequence for Ensete ventricosum, the Drought-Tolerant Tree Against Hunger.</title>
        <authorList>
            <person name="Harrison J."/>
            <person name="Moore K.A."/>
            <person name="Paszkiewicz K."/>
            <person name="Jones T."/>
            <person name="Grant M."/>
            <person name="Ambacheew D."/>
            <person name="Muzemil S."/>
            <person name="Studholme D.J."/>
        </authorList>
    </citation>
    <scope>NUCLEOTIDE SEQUENCE [LARGE SCALE GENOMIC DNA]</scope>
</reference>
<evidence type="ECO:0000313" key="3">
    <source>
        <dbReference type="Proteomes" id="UP000287651"/>
    </source>
</evidence>
<protein>
    <submittedName>
        <fullName evidence="2">Uncharacterized protein</fullName>
    </submittedName>
</protein>
<organism evidence="2 3">
    <name type="scientific">Ensete ventricosum</name>
    <name type="common">Abyssinian banana</name>
    <name type="synonym">Musa ensete</name>
    <dbReference type="NCBI Taxonomy" id="4639"/>
    <lineage>
        <taxon>Eukaryota</taxon>
        <taxon>Viridiplantae</taxon>
        <taxon>Streptophyta</taxon>
        <taxon>Embryophyta</taxon>
        <taxon>Tracheophyta</taxon>
        <taxon>Spermatophyta</taxon>
        <taxon>Magnoliopsida</taxon>
        <taxon>Liliopsida</taxon>
        <taxon>Zingiberales</taxon>
        <taxon>Musaceae</taxon>
        <taxon>Ensete</taxon>
    </lineage>
</organism>
<keyword evidence="1" id="KW-0472">Membrane</keyword>
<feature type="transmembrane region" description="Helical" evidence="1">
    <location>
        <begin position="41"/>
        <end position="59"/>
    </location>
</feature>
<keyword evidence="1" id="KW-0812">Transmembrane</keyword>
<evidence type="ECO:0000256" key="1">
    <source>
        <dbReference type="SAM" id="Phobius"/>
    </source>
</evidence>
<dbReference type="Proteomes" id="UP000287651">
    <property type="component" value="Unassembled WGS sequence"/>
</dbReference>
<accession>A0A426ZY23</accession>